<dbReference type="EMBL" id="LR031875">
    <property type="protein sequence ID" value="VDD29806.1"/>
    <property type="molecule type" value="Genomic_DNA"/>
</dbReference>
<name>A0A3P6DTX2_BRAOL</name>
<sequence length="67" mass="7910">MERLLPQHRFKFLLRLEVELELAKAQVTARDPFLQFPNLWKICEQCLHFLLHWVHAPSNQGFGVGPD</sequence>
<accession>A0A3P6DTX2</accession>
<proteinExistence type="predicted"/>
<protein>
    <submittedName>
        <fullName evidence="1">Uncharacterized protein</fullName>
    </submittedName>
</protein>
<organism evidence="1">
    <name type="scientific">Brassica oleracea</name>
    <name type="common">Wild cabbage</name>
    <dbReference type="NCBI Taxonomy" id="3712"/>
    <lineage>
        <taxon>Eukaryota</taxon>
        <taxon>Viridiplantae</taxon>
        <taxon>Streptophyta</taxon>
        <taxon>Embryophyta</taxon>
        <taxon>Tracheophyta</taxon>
        <taxon>Spermatophyta</taxon>
        <taxon>Magnoliopsida</taxon>
        <taxon>eudicotyledons</taxon>
        <taxon>Gunneridae</taxon>
        <taxon>Pentapetalae</taxon>
        <taxon>rosids</taxon>
        <taxon>malvids</taxon>
        <taxon>Brassicales</taxon>
        <taxon>Brassicaceae</taxon>
        <taxon>Brassiceae</taxon>
        <taxon>Brassica</taxon>
    </lineage>
</organism>
<dbReference type="AlphaFoldDB" id="A0A3P6DTX2"/>
<gene>
    <name evidence="1" type="ORF">BOLC9T55129H</name>
</gene>
<evidence type="ECO:0000313" key="1">
    <source>
        <dbReference type="EMBL" id="VDD29806.1"/>
    </source>
</evidence>
<reference evidence="1" key="1">
    <citation type="submission" date="2018-11" db="EMBL/GenBank/DDBJ databases">
        <authorList>
            <consortium name="Genoscope - CEA"/>
            <person name="William W."/>
        </authorList>
    </citation>
    <scope>NUCLEOTIDE SEQUENCE</scope>
</reference>